<keyword evidence="5" id="KW-1185">Reference proteome</keyword>
<accession>A0ABN8PXU5</accession>
<evidence type="ECO:0000256" key="2">
    <source>
        <dbReference type="PROSITE-ProRule" id="PRU00192"/>
    </source>
</evidence>
<dbReference type="PANTHER" id="PTHR47508:SF1">
    <property type="entry name" value="NON-SPECIFIC SERINE_THREONINE PROTEIN KINASE"/>
    <property type="match status" value="1"/>
</dbReference>
<dbReference type="PROSITE" id="PS50002">
    <property type="entry name" value="SH3"/>
    <property type="match status" value="1"/>
</dbReference>
<organism evidence="4 5">
    <name type="scientific">Porites lobata</name>
    <dbReference type="NCBI Taxonomy" id="104759"/>
    <lineage>
        <taxon>Eukaryota</taxon>
        <taxon>Metazoa</taxon>
        <taxon>Cnidaria</taxon>
        <taxon>Anthozoa</taxon>
        <taxon>Hexacorallia</taxon>
        <taxon>Scleractinia</taxon>
        <taxon>Fungiina</taxon>
        <taxon>Poritidae</taxon>
        <taxon>Porites</taxon>
    </lineage>
</organism>
<reference evidence="4 5" key="1">
    <citation type="submission" date="2022-05" db="EMBL/GenBank/DDBJ databases">
        <authorList>
            <consortium name="Genoscope - CEA"/>
            <person name="William W."/>
        </authorList>
    </citation>
    <scope>NUCLEOTIDE SEQUENCE [LARGE SCALE GENOMIC DNA]</scope>
</reference>
<dbReference type="PANTHER" id="PTHR47508">
    <property type="entry name" value="SAM DOMAIN-CONTAINING PROTEIN-RELATED"/>
    <property type="match status" value="1"/>
</dbReference>
<dbReference type="InterPro" id="IPR027417">
    <property type="entry name" value="P-loop_NTPase"/>
</dbReference>
<dbReference type="InterPro" id="IPR036388">
    <property type="entry name" value="WH-like_DNA-bd_sf"/>
</dbReference>
<dbReference type="Proteomes" id="UP001159405">
    <property type="component" value="Unassembled WGS sequence"/>
</dbReference>
<dbReference type="Gene3D" id="1.10.10.10">
    <property type="entry name" value="Winged helix-like DNA-binding domain superfamily/Winged helix DNA-binding domain"/>
    <property type="match status" value="1"/>
</dbReference>
<evidence type="ECO:0000256" key="1">
    <source>
        <dbReference type="ARBA" id="ARBA00022443"/>
    </source>
</evidence>
<dbReference type="Gene3D" id="3.30.70.1390">
    <property type="entry name" value="ROC domain from the Parkinson's disease-associated leucine-rich repeat kinase 2"/>
    <property type="match status" value="1"/>
</dbReference>
<evidence type="ECO:0000313" key="5">
    <source>
        <dbReference type="Proteomes" id="UP001159405"/>
    </source>
</evidence>
<evidence type="ECO:0000313" key="4">
    <source>
        <dbReference type="EMBL" id="CAH3150666.1"/>
    </source>
</evidence>
<dbReference type="Gene3D" id="3.40.50.300">
    <property type="entry name" value="P-loop containing nucleotide triphosphate hydrolases"/>
    <property type="match status" value="2"/>
</dbReference>
<dbReference type="Pfam" id="PF08477">
    <property type="entry name" value="Roc"/>
    <property type="match status" value="2"/>
</dbReference>
<dbReference type="EMBL" id="CALNXK010000089">
    <property type="protein sequence ID" value="CAH3150666.1"/>
    <property type="molecule type" value="Genomic_DNA"/>
</dbReference>
<dbReference type="SUPFAM" id="SSF52540">
    <property type="entry name" value="P-loop containing nucleoside triphosphate hydrolases"/>
    <property type="match status" value="1"/>
</dbReference>
<feature type="domain" description="SH3" evidence="3">
    <location>
        <begin position="107"/>
        <end position="171"/>
    </location>
</feature>
<gene>
    <name evidence="4" type="ORF">PLOB_00047731</name>
</gene>
<protein>
    <recommendedName>
        <fullName evidence="3">SH3 domain-containing protein</fullName>
    </recommendedName>
</protein>
<dbReference type="InterPro" id="IPR036028">
    <property type="entry name" value="SH3-like_dom_sf"/>
</dbReference>
<dbReference type="Gene3D" id="1.10.510.10">
    <property type="entry name" value="Transferase(Phosphotransferase) domain 1"/>
    <property type="match status" value="1"/>
</dbReference>
<name>A0ABN8PXU5_9CNID</name>
<sequence length="943" mass="106833">LKLAGIGYCEFLNDARRKRESGSPYSVPEEVVYFFAKLFSTAFINYQNQAPGFEAAEAVMDTSQNLRSKHGYLCPSHFCEVFDRCLRDNPKERPSFSEISQSLMAIENPLKVKVKRSFSAESTGFLRGETGELITLISKDRHREEKNVWLGETQSKEVGFFTAENVKEVPVSELTEDSSVPPEILARGPRAQRAYERALQIGKVKVYRGRIMILGQDRAGKTSLKKSLLGLPFDPQENSTIGVEVDPSRCELEVAQIKNWEPTERKKFDVSDFAEDMAKLVARDLNQTVDHENVSDFAEDVAKLVARDLDDTVDQEKVSTAGSPSQKELLHNNLPNAAVAAAATATESTPDTIMVKEMEEESSDDSDLENSYQAELNIGSTSVVPNDVTELVVRYLKNLKLEDDIKVKEVVLTLWDFAGQHLYYASHSVFLSRRAIYILVYNLHKSICAKAEPRVRQGTHDVVLDNPNNETNLDHLLSWLVSVHAIVPQADRVSKDLDSQATSVPYLRPPVIIVGTNADQPFEDPRATEKCIQKSVSGKTYEKHVIRPFFAVDNTKSNKDGGVQELRRKIVEVLNQEPYMGEEVPLRWFNFEKVVEALVAKGTYYMDLNQLLTVTRQVCRISDEDELTAMLNFYHDLGVIVKHGQTVVLQAQWLIDLFKQLITVRPFDEVDPLFSECWLELEQSGILRMALVDHIFSEFIQKGLSKQDILDMMEVYGLITKLSCSSAESGQEQTEFFVPSQLRSSPSGLCELKPSESDPCPLYLHFLDGFVPNGFFPLLLSKFIHWCSKQRLKGPPQLFQNGARLLIGVHDIFELILLCRKRFIKVLLKKKTTSNSSAGTCATRLMANKVRDSLEETLQSLSRELSWLYNLRYELCVLCTSCLQSSEQCRKHGLVSCDHDDCQHLLQVLPREELLCLRSFCDNTVNVHGLEKWFHLTKVKDYI</sequence>
<proteinExistence type="predicted"/>
<evidence type="ECO:0000259" key="3">
    <source>
        <dbReference type="PROSITE" id="PS50002"/>
    </source>
</evidence>
<comment type="caution">
    <text evidence="4">The sequence shown here is derived from an EMBL/GenBank/DDBJ whole genome shotgun (WGS) entry which is preliminary data.</text>
</comment>
<dbReference type="SUPFAM" id="SSF50044">
    <property type="entry name" value="SH3-domain"/>
    <property type="match status" value="1"/>
</dbReference>
<dbReference type="InterPro" id="IPR001452">
    <property type="entry name" value="SH3_domain"/>
</dbReference>
<feature type="non-terminal residue" evidence="4">
    <location>
        <position position="1"/>
    </location>
</feature>
<keyword evidence="1 2" id="KW-0728">SH3 domain</keyword>